<dbReference type="eggNOG" id="KOG1813">
    <property type="taxonomic scope" value="Eukaryota"/>
</dbReference>
<keyword evidence="8 13" id="KW-0863">Zinc-finger</keyword>
<keyword evidence="7 14" id="KW-0747">Spliceosome</keyword>
<dbReference type="InterPro" id="IPR013083">
    <property type="entry name" value="Znf_RING/FYVE/PHD"/>
</dbReference>
<dbReference type="FunFam" id="4.10.1000.10:FF:000041">
    <property type="entry name" value="Pre-mRNA-splicing factor CWC24"/>
    <property type="match status" value="1"/>
</dbReference>
<reference evidence="17 18" key="1">
    <citation type="journal article" date="2011" name="Proc. Natl. Acad. Sci. U.S.A.">
        <title>Evolutionary erosion of yeast sex chromosomes by mating-type switching accidents.</title>
        <authorList>
            <person name="Gordon J.L."/>
            <person name="Armisen D."/>
            <person name="Proux-Wera E."/>
            <person name="Oheigeartaigh S.S."/>
            <person name="Byrne K.P."/>
            <person name="Wolfe K.H."/>
        </authorList>
    </citation>
    <scope>NUCLEOTIDE SEQUENCE [LARGE SCALE GENOMIC DNA]</scope>
    <source>
        <strain evidence="18">ATCC 76901 / BCRC 22586 / CBS 4309 / NBRC 1992 / NRRL Y-12630</strain>
    </source>
</reference>
<comment type="function">
    <text evidence="1 14">Involved in pre-mRNA splicing.</text>
</comment>
<comment type="subcellular location">
    <subcellularLocation>
        <location evidence="2 14">Nucleus</location>
    </subcellularLocation>
</comment>
<keyword evidence="5 14" id="KW-0507">mRNA processing</keyword>
<dbReference type="OrthoDB" id="25761at2759"/>
<proteinExistence type="inferred from homology"/>
<dbReference type="CDD" id="cd16539">
    <property type="entry name" value="RING-HC_RNF113A_B"/>
    <property type="match status" value="1"/>
</dbReference>
<evidence type="ECO:0000256" key="3">
    <source>
        <dbReference type="ARBA" id="ARBA00009161"/>
    </source>
</evidence>
<dbReference type="GO" id="GO:0008270">
    <property type="term" value="F:zinc ion binding"/>
    <property type="evidence" value="ECO:0007669"/>
    <property type="project" value="UniProtKB-KW"/>
</dbReference>
<dbReference type="GeneID" id="96905775"/>
<dbReference type="PROSITE" id="PS50089">
    <property type="entry name" value="ZF_RING_2"/>
    <property type="match status" value="1"/>
</dbReference>
<name>G0VKP0_NAUCA</name>
<keyword evidence="11 14" id="KW-0508">mRNA splicing</keyword>
<evidence type="ECO:0000256" key="1">
    <source>
        <dbReference type="ARBA" id="ARBA00003777"/>
    </source>
</evidence>
<dbReference type="GO" id="GO:0005684">
    <property type="term" value="C:U2-type spliceosomal complex"/>
    <property type="evidence" value="ECO:0007669"/>
    <property type="project" value="EnsemblFungi"/>
</dbReference>
<dbReference type="GO" id="GO:0034247">
    <property type="term" value="P:snoRNA splicing"/>
    <property type="evidence" value="ECO:0007669"/>
    <property type="project" value="EnsemblFungi"/>
</dbReference>
<dbReference type="SMART" id="SM00356">
    <property type="entry name" value="ZnF_C3H1"/>
    <property type="match status" value="1"/>
</dbReference>
<dbReference type="Gene3D" id="4.10.1000.10">
    <property type="entry name" value="Zinc finger, CCCH-type"/>
    <property type="match status" value="1"/>
</dbReference>
<dbReference type="InterPro" id="IPR036855">
    <property type="entry name" value="Znf_CCCH_sf"/>
</dbReference>
<reference key="2">
    <citation type="submission" date="2011-08" db="EMBL/GenBank/DDBJ databases">
        <title>Genome sequence of Naumovozyma castellii.</title>
        <authorList>
            <person name="Gordon J.L."/>
            <person name="Armisen D."/>
            <person name="Proux-Wera E."/>
            <person name="OhEigeartaigh S.S."/>
            <person name="Byrne K.P."/>
            <person name="Wolfe K.H."/>
        </authorList>
    </citation>
    <scope>NUCLEOTIDE SEQUENCE</scope>
    <source>
        <strain>Type strain:CBS 4309</strain>
    </source>
</reference>
<dbReference type="AlphaFoldDB" id="G0VKP0"/>
<feature type="domain" description="C3H1-type" evidence="16">
    <location>
        <begin position="122"/>
        <end position="150"/>
    </location>
</feature>
<dbReference type="GO" id="GO:0003677">
    <property type="term" value="F:DNA binding"/>
    <property type="evidence" value="ECO:0007669"/>
    <property type="project" value="UniProtKB-UniRule"/>
</dbReference>
<evidence type="ECO:0000256" key="10">
    <source>
        <dbReference type="ARBA" id="ARBA00023125"/>
    </source>
</evidence>
<keyword evidence="18" id="KW-1185">Reference proteome</keyword>
<keyword evidence="12 14" id="KW-0539">Nucleus</keyword>
<accession>G0VKP0</accession>
<evidence type="ECO:0000256" key="4">
    <source>
        <dbReference type="ARBA" id="ARBA00020647"/>
    </source>
</evidence>
<evidence type="ECO:0000256" key="13">
    <source>
        <dbReference type="PROSITE-ProRule" id="PRU00723"/>
    </source>
</evidence>
<keyword evidence="10 14" id="KW-0238">DNA-binding</keyword>
<dbReference type="Proteomes" id="UP000001640">
    <property type="component" value="Chromosome 10"/>
</dbReference>
<dbReference type="GO" id="GO:0000974">
    <property type="term" value="C:Prp19 complex"/>
    <property type="evidence" value="ECO:0007669"/>
    <property type="project" value="EnsemblFungi"/>
</dbReference>
<evidence type="ECO:0000256" key="5">
    <source>
        <dbReference type="ARBA" id="ARBA00022664"/>
    </source>
</evidence>
<gene>
    <name evidence="17" type="primary">NCAS0J00980</name>
    <name evidence="17" type="ordered locus">NCAS_0J00980</name>
</gene>
<dbReference type="Pfam" id="PF00642">
    <property type="entry name" value="zf-CCCH"/>
    <property type="match status" value="1"/>
</dbReference>
<evidence type="ECO:0000256" key="12">
    <source>
        <dbReference type="ARBA" id="ARBA00023242"/>
    </source>
</evidence>
<evidence type="ECO:0000313" key="18">
    <source>
        <dbReference type="Proteomes" id="UP000001640"/>
    </source>
</evidence>
<dbReference type="SUPFAM" id="SSF90229">
    <property type="entry name" value="CCCH zinc finger"/>
    <property type="match status" value="1"/>
</dbReference>
<dbReference type="SUPFAM" id="SSF57850">
    <property type="entry name" value="RING/U-box"/>
    <property type="match status" value="1"/>
</dbReference>
<evidence type="ECO:0000256" key="14">
    <source>
        <dbReference type="RuleBase" id="RU367110"/>
    </source>
</evidence>
<feature type="domain" description="RING-type" evidence="15">
    <location>
        <begin position="180"/>
        <end position="217"/>
    </location>
</feature>
<organism evidence="17 18">
    <name type="scientific">Naumovozyma castellii</name>
    <name type="common">Yeast</name>
    <name type="synonym">Saccharomyces castellii</name>
    <dbReference type="NCBI Taxonomy" id="27288"/>
    <lineage>
        <taxon>Eukaryota</taxon>
        <taxon>Fungi</taxon>
        <taxon>Dikarya</taxon>
        <taxon>Ascomycota</taxon>
        <taxon>Saccharomycotina</taxon>
        <taxon>Saccharomycetes</taxon>
        <taxon>Saccharomycetales</taxon>
        <taxon>Saccharomycetaceae</taxon>
        <taxon>Naumovozyma</taxon>
    </lineage>
</organism>
<evidence type="ECO:0000256" key="9">
    <source>
        <dbReference type="ARBA" id="ARBA00022833"/>
    </source>
</evidence>
<keyword evidence="9 13" id="KW-0862">Zinc</keyword>
<dbReference type="PANTHER" id="PTHR12930:SF0">
    <property type="entry name" value="RING FINGER PROTEIN 113B"/>
    <property type="match status" value="1"/>
</dbReference>
<dbReference type="RefSeq" id="XP_003678416.1">
    <property type="nucleotide sequence ID" value="XM_003678368.1"/>
</dbReference>
<evidence type="ECO:0000259" key="15">
    <source>
        <dbReference type="PROSITE" id="PS50089"/>
    </source>
</evidence>
<evidence type="ECO:0000256" key="8">
    <source>
        <dbReference type="ARBA" id="ARBA00022771"/>
    </source>
</evidence>
<dbReference type="PROSITE" id="PS50103">
    <property type="entry name" value="ZF_C3H1"/>
    <property type="match status" value="1"/>
</dbReference>
<comment type="subunit">
    <text evidence="14">Associated with the spliceosome.</text>
</comment>
<dbReference type="Gene3D" id="3.30.40.10">
    <property type="entry name" value="Zinc/RING finger domain, C3HC4 (zinc finger)"/>
    <property type="match status" value="1"/>
</dbReference>
<dbReference type="InterPro" id="IPR039971">
    <property type="entry name" value="CWC24-like"/>
</dbReference>
<protein>
    <recommendedName>
        <fullName evidence="4 14">Pre-mRNA-splicing factor CWC24</fullName>
    </recommendedName>
</protein>
<dbReference type="InterPro" id="IPR001841">
    <property type="entry name" value="Znf_RING"/>
</dbReference>
<keyword evidence="6 13" id="KW-0479">Metal-binding</keyword>
<dbReference type="InterPro" id="IPR000571">
    <property type="entry name" value="Znf_CCCH"/>
</dbReference>
<sequence>MFKKRAAIGVDGIQNKRKKLEHNTSSNNTETIISRKDTRLSIRRKSEKLGVETREELQRSEEGDKVDDKEKLHLLTKDAATKENVLNAERIAEEKLISVSKKKGASRQITQPSNVRTTVLMDYQPDVCKDYKQTGYCGYGDSCKFLHSRDDFKAGWKLNQDWNINNDTKVKKLEEIPFKCVLCKDDYKSPIVTNCGHYFCSSCFTKRVREDASCFICGEDTQGVAKMATDLKNILRKRKIQKDQQ</sequence>
<dbReference type="HOGENOM" id="CLU_050460_3_0_1"/>
<dbReference type="GO" id="GO:0000349">
    <property type="term" value="P:generation of catalytic spliceosome for first transesterification step"/>
    <property type="evidence" value="ECO:0007669"/>
    <property type="project" value="EnsemblFungi"/>
</dbReference>
<feature type="zinc finger region" description="C3H1-type" evidence="13">
    <location>
        <begin position="122"/>
        <end position="150"/>
    </location>
</feature>
<evidence type="ECO:0000256" key="7">
    <source>
        <dbReference type="ARBA" id="ARBA00022728"/>
    </source>
</evidence>
<comment type="similarity">
    <text evidence="3 14">Belongs to the CWC24 family.</text>
</comment>
<dbReference type="InParanoid" id="G0VKP0"/>
<dbReference type="STRING" id="1064592.G0VKP0"/>
<dbReference type="FunCoup" id="G0VKP0">
    <property type="interactions" value="331"/>
</dbReference>
<evidence type="ECO:0000256" key="6">
    <source>
        <dbReference type="ARBA" id="ARBA00022723"/>
    </source>
</evidence>
<evidence type="ECO:0000256" key="2">
    <source>
        <dbReference type="ARBA" id="ARBA00004123"/>
    </source>
</evidence>
<dbReference type="KEGG" id="ncs:NCAS_0J00980"/>
<dbReference type="PANTHER" id="PTHR12930">
    <property type="entry name" value="ZINC FINGER PROTEIN 183"/>
    <property type="match status" value="1"/>
</dbReference>
<evidence type="ECO:0000313" key="17">
    <source>
        <dbReference type="EMBL" id="CCC72077.1"/>
    </source>
</evidence>
<dbReference type="SMART" id="SM00184">
    <property type="entry name" value="RING"/>
    <property type="match status" value="1"/>
</dbReference>
<dbReference type="EMBL" id="HE576761">
    <property type="protein sequence ID" value="CCC72077.1"/>
    <property type="molecule type" value="Genomic_DNA"/>
</dbReference>
<evidence type="ECO:0000256" key="11">
    <source>
        <dbReference type="ARBA" id="ARBA00023187"/>
    </source>
</evidence>
<dbReference type="Pfam" id="PF13920">
    <property type="entry name" value="zf-C3HC4_3"/>
    <property type="match status" value="1"/>
</dbReference>
<evidence type="ECO:0000259" key="16">
    <source>
        <dbReference type="PROSITE" id="PS50103"/>
    </source>
</evidence>